<sequence>MQFTRLGPSGLTVSRLCLGCMSYGDTSKGWHGDWLLDEEASAQFFRRSLEAGINFFDTANGYAGGTSEEITGKHLRAMAKRDEIVVATKAYLPWRGAPNTSGLSRKSLMQAIDDSLTRLGMDYVDLYQIHRWDDATPIEETMEALHDIVKAGKARYIGASSMYAWQFAKAQETARMNGWTRFISMQNQLNLLYREEEREMLPLCADQGVGVIPWSPLARGRLTRPVGESTVRSETDGFGKVIYDDENAVDHSIIARVGEIAKARGAKMASVALAWQFTKPQVASPIIGATKPHHIDDAVAALDIALTAEEIEALEAPYRPKVPTGMGMSLPPMDQVTVLPD</sequence>
<dbReference type="FunFam" id="3.20.20.100:FF:000004">
    <property type="entry name" value="Oxidoreductase, aldo/keto reductase"/>
    <property type="match status" value="1"/>
</dbReference>
<dbReference type="GO" id="GO:0016491">
    <property type="term" value="F:oxidoreductase activity"/>
    <property type="evidence" value="ECO:0007669"/>
    <property type="project" value="UniProtKB-KW"/>
</dbReference>
<dbReference type="Proteomes" id="UP000546031">
    <property type="component" value="Unassembled WGS sequence"/>
</dbReference>
<feature type="domain" description="NADP-dependent oxidoreductase" evidence="2">
    <location>
        <begin position="15"/>
        <end position="316"/>
    </location>
</feature>
<dbReference type="SUPFAM" id="SSF51430">
    <property type="entry name" value="NAD(P)-linked oxidoreductase"/>
    <property type="match status" value="1"/>
</dbReference>
<keyword evidence="1" id="KW-0560">Oxidoreductase</keyword>
<dbReference type="CDD" id="cd19079">
    <property type="entry name" value="AKR_EcYajO-like"/>
    <property type="match status" value="1"/>
</dbReference>
<keyword evidence="4" id="KW-1185">Reference proteome</keyword>
<dbReference type="PANTHER" id="PTHR43364:SF4">
    <property type="entry name" value="NAD(P)-LINKED OXIDOREDUCTASE SUPERFAMILY PROTEIN"/>
    <property type="match status" value="1"/>
</dbReference>
<evidence type="ECO:0000256" key="1">
    <source>
        <dbReference type="ARBA" id="ARBA00023002"/>
    </source>
</evidence>
<protein>
    <submittedName>
        <fullName evidence="3">Aldo/keto reductase</fullName>
    </submittedName>
</protein>
<dbReference type="InterPro" id="IPR023210">
    <property type="entry name" value="NADP_OxRdtase_dom"/>
</dbReference>
<evidence type="ECO:0000313" key="3">
    <source>
        <dbReference type="EMBL" id="NVE93369.1"/>
    </source>
</evidence>
<name>A0A850H6G8_9SPHN</name>
<dbReference type="InterPro" id="IPR036812">
    <property type="entry name" value="NAD(P)_OxRdtase_dom_sf"/>
</dbReference>
<evidence type="ECO:0000259" key="2">
    <source>
        <dbReference type="Pfam" id="PF00248"/>
    </source>
</evidence>
<comment type="caution">
    <text evidence="3">The sequence shown here is derived from an EMBL/GenBank/DDBJ whole genome shotgun (WGS) entry which is preliminary data.</text>
</comment>
<accession>A0A850H6G8</accession>
<dbReference type="InterPro" id="IPR050523">
    <property type="entry name" value="AKR_Detox_Biosynth"/>
</dbReference>
<dbReference type="Gene3D" id="3.20.20.100">
    <property type="entry name" value="NADP-dependent oxidoreductase domain"/>
    <property type="match status" value="1"/>
</dbReference>
<organism evidence="3 4">
    <name type="scientific">Altererythrobacter lutimaris</name>
    <dbReference type="NCBI Taxonomy" id="2743979"/>
    <lineage>
        <taxon>Bacteria</taxon>
        <taxon>Pseudomonadati</taxon>
        <taxon>Pseudomonadota</taxon>
        <taxon>Alphaproteobacteria</taxon>
        <taxon>Sphingomonadales</taxon>
        <taxon>Erythrobacteraceae</taxon>
        <taxon>Altererythrobacter</taxon>
    </lineage>
</organism>
<dbReference type="GO" id="GO:0005829">
    <property type="term" value="C:cytosol"/>
    <property type="evidence" value="ECO:0007669"/>
    <property type="project" value="TreeGrafter"/>
</dbReference>
<reference evidence="3 4" key="1">
    <citation type="submission" date="2020-06" db="EMBL/GenBank/DDBJ databases">
        <title>Altererythrobacter lutimaris sp. nov., a marine bacterium isolated from a tidal flat.</title>
        <authorList>
            <person name="Kim D."/>
            <person name="Yoo Y."/>
            <person name="Kim J.-J."/>
        </authorList>
    </citation>
    <scope>NUCLEOTIDE SEQUENCE [LARGE SCALE GENOMIC DNA]</scope>
    <source>
        <strain evidence="3 4">JGD-16</strain>
    </source>
</reference>
<dbReference type="Pfam" id="PF00248">
    <property type="entry name" value="Aldo_ket_red"/>
    <property type="match status" value="1"/>
</dbReference>
<gene>
    <name evidence="3" type="ORF">HUO12_00490</name>
</gene>
<dbReference type="AlphaFoldDB" id="A0A850H6G8"/>
<dbReference type="RefSeq" id="WP_176271741.1">
    <property type="nucleotide sequence ID" value="NZ_JABWTA010000001.1"/>
</dbReference>
<proteinExistence type="predicted"/>
<dbReference type="PANTHER" id="PTHR43364">
    <property type="entry name" value="NADH-SPECIFIC METHYLGLYOXAL REDUCTASE-RELATED"/>
    <property type="match status" value="1"/>
</dbReference>
<evidence type="ECO:0000313" key="4">
    <source>
        <dbReference type="Proteomes" id="UP000546031"/>
    </source>
</evidence>
<dbReference type="EMBL" id="JABWTA010000001">
    <property type="protein sequence ID" value="NVE93369.1"/>
    <property type="molecule type" value="Genomic_DNA"/>
</dbReference>